<evidence type="ECO:0000313" key="3">
    <source>
        <dbReference type="Proteomes" id="UP001454036"/>
    </source>
</evidence>
<protein>
    <submittedName>
        <fullName evidence="2">Uncharacterized protein</fullName>
    </submittedName>
</protein>
<feature type="region of interest" description="Disordered" evidence="1">
    <location>
        <begin position="175"/>
        <end position="214"/>
    </location>
</feature>
<dbReference type="AlphaFoldDB" id="A0AAV3Q8U9"/>
<evidence type="ECO:0000256" key="1">
    <source>
        <dbReference type="SAM" id="MobiDB-lite"/>
    </source>
</evidence>
<dbReference type="EMBL" id="BAABME010003642">
    <property type="protein sequence ID" value="GAA0159602.1"/>
    <property type="molecule type" value="Genomic_DNA"/>
</dbReference>
<accession>A0AAV3Q8U9</accession>
<name>A0AAV3Q8U9_LITER</name>
<keyword evidence="3" id="KW-1185">Reference proteome</keyword>
<feature type="compositionally biased region" description="Basic and acidic residues" evidence="1">
    <location>
        <begin position="143"/>
        <end position="154"/>
    </location>
</feature>
<proteinExistence type="predicted"/>
<gene>
    <name evidence="2" type="ORF">LIER_16340</name>
</gene>
<evidence type="ECO:0000313" key="2">
    <source>
        <dbReference type="EMBL" id="GAA0159602.1"/>
    </source>
</evidence>
<reference evidence="2 3" key="1">
    <citation type="submission" date="2024-01" db="EMBL/GenBank/DDBJ databases">
        <title>The complete chloroplast genome sequence of Lithospermum erythrorhizon: insights into the phylogenetic relationship among Boraginaceae species and the maternal lineages of purple gromwells.</title>
        <authorList>
            <person name="Okada T."/>
            <person name="Watanabe K."/>
        </authorList>
    </citation>
    <scope>NUCLEOTIDE SEQUENCE [LARGE SCALE GENOMIC DNA]</scope>
</reference>
<organism evidence="2 3">
    <name type="scientific">Lithospermum erythrorhizon</name>
    <name type="common">Purple gromwell</name>
    <name type="synonym">Lithospermum officinale var. erythrorhizon</name>
    <dbReference type="NCBI Taxonomy" id="34254"/>
    <lineage>
        <taxon>Eukaryota</taxon>
        <taxon>Viridiplantae</taxon>
        <taxon>Streptophyta</taxon>
        <taxon>Embryophyta</taxon>
        <taxon>Tracheophyta</taxon>
        <taxon>Spermatophyta</taxon>
        <taxon>Magnoliopsida</taxon>
        <taxon>eudicotyledons</taxon>
        <taxon>Gunneridae</taxon>
        <taxon>Pentapetalae</taxon>
        <taxon>asterids</taxon>
        <taxon>lamiids</taxon>
        <taxon>Boraginales</taxon>
        <taxon>Boraginaceae</taxon>
        <taxon>Boraginoideae</taxon>
        <taxon>Lithospermeae</taxon>
        <taxon>Lithospermum</taxon>
    </lineage>
</organism>
<feature type="region of interest" description="Disordered" evidence="1">
    <location>
        <begin position="127"/>
        <end position="154"/>
    </location>
</feature>
<sequence>MDKFGASIIADADERTLMEIQQKFGEILRSYATRFEEVATNIPMANDKVTMISFFHGLRYGPLKEKLVLEPPVTRNELSNLIIQYIKLKEVKLLSEEMTDVRAKGKKPIDEWQHGCPKKGKVWDKLQKPKDNLSLQRPGLRSPRRDDARALRRHPDPIGEIEKLIKRGQLREFVKNDQRVSPRRYRERSPRKYVNDRGGNDRSPHVTRRADTISRGIAGRVLPPMQGENTPKGLFIP</sequence>
<dbReference type="Proteomes" id="UP001454036">
    <property type="component" value="Unassembled WGS sequence"/>
</dbReference>
<feature type="compositionally biased region" description="Basic and acidic residues" evidence="1">
    <location>
        <begin position="187"/>
        <end position="212"/>
    </location>
</feature>
<comment type="caution">
    <text evidence="2">The sequence shown here is derived from an EMBL/GenBank/DDBJ whole genome shotgun (WGS) entry which is preliminary data.</text>
</comment>